<dbReference type="Proteomes" id="UP000481861">
    <property type="component" value="Unassembled WGS sequence"/>
</dbReference>
<sequence length="633" mass="70123">LVFFINLNLTIWSYRRMHSKDGVIFEGECHEVSRVNSALHLVINLLGTLLLASSNYCMQCLSAPTRRDIDRSHSKKRWLDIGVPSIRNLGYINKGRVVIWALLALSSLPLHLFYNSMVYSSAPSYDYSAFSVSETFVDRDLDFNNTCDDAAKCNAVRALQEKARTGDLDRLENGDCIAQYATLLQSFHRNLLVIVDSTTGSDDDPLGTLAPLLNIDNTDPYSWICSGNFDDMADWRGKGLSCISQVDELKTRPKTWHVHGRSVQYCLSESAPPTCKLHVVAQIGLLVTILNFVKVLLILYAVFGFDEEPLITMGDAVVSFMEKEDPTTRDLCLVAMGDAKSQAFPVSTGPMVWKRTQHRWIEATTKARCIATFTMFFVAILLVSYLLNMGLRAIKNDSSTNTSLHTLAQMGFGTWDPRTVIRWQLNTIMLNILAANAPQIILSLIYFGYNAFFTYMLLGREWASYAHERKGLRVSQPSGGAQRSTYFLQLPYRFSMPLLLLSGTLHWLVSQSIFLVVIEFFEAGFTGEKMSYQVSCGFSPIAIISVIVLAVSMVLAGIGFGFVAYKPGINLAGSCSAAMSAACQSVDKGQGDELGVVRMELKWGVTAASSDGEVGHCAFSSGEVTFPENGKKY</sequence>
<accession>A0A7C8I931</accession>
<dbReference type="Pfam" id="PF20163">
    <property type="entry name" value="DUF6536"/>
    <property type="match status" value="1"/>
</dbReference>
<feature type="non-terminal residue" evidence="3">
    <location>
        <position position="1"/>
    </location>
</feature>
<proteinExistence type="predicted"/>
<feature type="domain" description="DUF6536" evidence="2">
    <location>
        <begin position="1"/>
        <end position="137"/>
    </location>
</feature>
<dbReference type="PANTHER" id="PTHR35395:SF1">
    <property type="entry name" value="DUF6536 DOMAIN-CONTAINING PROTEIN"/>
    <property type="match status" value="1"/>
</dbReference>
<gene>
    <name evidence="3" type="ORF">BDV95DRAFT_446910</name>
</gene>
<dbReference type="InterPro" id="IPR046623">
    <property type="entry name" value="DUF6536"/>
</dbReference>
<evidence type="ECO:0000313" key="4">
    <source>
        <dbReference type="Proteomes" id="UP000481861"/>
    </source>
</evidence>
<keyword evidence="4" id="KW-1185">Reference proteome</keyword>
<dbReference type="PANTHER" id="PTHR35395">
    <property type="entry name" value="DUF6536 DOMAIN-CONTAINING PROTEIN"/>
    <property type="match status" value="1"/>
</dbReference>
<feature type="transmembrane region" description="Helical" evidence="1">
    <location>
        <begin position="541"/>
        <end position="565"/>
    </location>
</feature>
<feature type="transmembrane region" description="Helical" evidence="1">
    <location>
        <begin position="369"/>
        <end position="387"/>
    </location>
</feature>
<comment type="caution">
    <text evidence="3">The sequence shown here is derived from an EMBL/GenBank/DDBJ whole genome shotgun (WGS) entry which is preliminary data.</text>
</comment>
<evidence type="ECO:0000313" key="3">
    <source>
        <dbReference type="EMBL" id="KAF2867447.1"/>
    </source>
</evidence>
<keyword evidence="1" id="KW-1133">Transmembrane helix</keyword>
<keyword evidence="1" id="KW-0472">Membrane</keyword>
<reference evidence="3 4" key="1">
    <citation type="submission" date="2020-01" db="EMBL/GenBank/DDBJ databases">
        <authorList>
            <consortium name="DOE Joint Genome Institute"/>
            <person name="Haridas S."/>
            <person name="Albert R."/>
            <person name="Binder M."/>
            <person name="Bloem J."/>
            <person name="Labutti K."/>
            <person name="Salamov A."/>
            <person name="Andreopoulos B."/>
            <person name="Baker S.E."/>
            <person name="Barry K."/>
            <person name="Bills G."/>
            <person name="Bluhm B.H."/>
            <person name="Cannon C."/>
            <person name="Castanera R."/>
            <person name="Culley D.E."/>
            <person name="Daum C."/>
            <person name="Ezra D."/>
            <person name="Gonzalez J.B."/>
            <person name="Henrissat B."/>
            <person name="Kuo A."/>
            <person name="Liang C."/>
            <person name="Lipzen A."/>
            <person name="Lutzoni F."/>
            <person name="Magnuson J."/>
            <person name="Mondo S."/>
            <person name="Nolan M."/>
            <person name="Ohm R."/>
            <person name="Pangilinan J."/>
            <person name="Park H.-J.H."/>
            <person name="Ramirez L."/>
            <person name="Alfaro M."/>
            <person name="Sun H."/>
            <person name="Tritt A."/>
            <person name="Yoshinaga Y."/>
            <person name="Zwiers L.-H.L."/>
            <person name="Turgeon B.G."/>
            <person name="Goodwin S.B."/>
            <person name="Spatafora J.W."/>
            <person name="Crous P.W."/>
            <person name="Grigoriev I.V."/>
        </authorList>
    </citation>
    <scope>NUCLEOTIDE SEQUENCE [LARGE SCALE GENOMIC DNA]</scope>
    <source>
        <strain evidence="3 4">CBS 611.86</strain>
    </source>
</reference>
<name>A0A7C8I931_9PLEO</name>
<dbReference type="OrthoDB" id="5429634at2759"/>
<dbReference type="EMBL" id="JAADJZ010000023">
    <property type="protein sequence ID" value="KAF2867447.1"/>
    <property type="molecule type" value="Genomic_DNA"/>
</dbReference>
<feature type="non-terminal residue" evidence="3">
    <location>
        <position position="633"/>
    </location>
</feature>
<feature type="transmembrane region" description="Helical" evidence="1">
    <location>
        <begin position="498"/>
        <end position="521"/>
    </location>
</feature>
<keyword evidence="1" id="KW-0812">Transmembrane</keyword>
<evidence type="ECO:0000259" key="2">
    <source>
        <dbReference type="Pfam" id="PF20163"/>
    </source>
</evidence>
<organism evidence="3 4">
    <name type="scientific">Massariosphaeria phaeospora</name>
    <dbReference type="NCBI Taxonomy" id="100035"/>
    <lineage>
        <taxon>Eukaryota</taxon>
        <taxon>Fungi</taxon>
        <taxon>Dikarya</taxon>
        <taxon>Ascomycota</taxon>
        <taxon>Pezizomycotina</taxon>
        <taxon>Dothideomycetes</taxon>
        <taxon>Pleosporomycetidae</taxon>
        <taxon>Pleosporales</taxon>
        <taxon>Pleosporales incertae sedis</taxon>
        <taxon>Massariosphaeria</taxon>
    </lineage>
</organism>
<feature type="transmembrane region" description="Helical" evidence="1">
    <location>
        <begin position="279"/>
        <end position="303"/>
    </location>
</feature>
<protein>
    <recommendedName>
        <fullName evidence="2">DUF6536 domain-containing protein</fullName>
    </recommendedName>
</protein>
<evidence type="ECO:0000256" key="1">
    <source>
        <dbReference type="SAM" id="Phobius"/>
    </source>
</evidence>
<feature type="transmembrane region" description="Helical" evidence="1">
    <location>
        <begin position="440"/>
        <end position="458"/>
    </location>
</feature>
<dbReference type="AlphaFoldDB" id="A0A7C8I931"/>